<dbReference type="PANTHER" id="PTHR11699">
    <property type="entry name" value="ALDEHYDE DEHYDROGENASE-RELATED"/>
    <property type="match status" value="1"/>
</dbReference>
<evidence type="ECO:0000259" key="2">
    <source>
        <dbReference type="Pfam" id="PF00171"/>
    </source>
</evidence>
<evidence type="ECO:0000256" key="1">
    <source>
        <dbReference type="ARBA" id="ARBA00023002"/>
    </source>
</evidence>
<name>A0ABN5X4G3_9GAMM</name>
<reference evidence="4" key="1">
    <citation type="journal article" date="2019" name="Microbiol. Resour. Announc.">
        <title>Complete Genome Sequence of Halomonas olivaria, a Moderately Halophilic Bacterium Isolated from Olive Processing Effluents, Obtained by Nanopore Sequencing.</title>
        <authorList>
            <person name="Nagata S."/>
            <person name="Ii K.M."/>
            <person name="Tsukimi T."/>
            <person name="Miura M.C."/>
            <person name="Galipon J."/>
            <person name="Arakawa K."/>
        </authorList>
    </citation>
    <scope>NUCLEOTIDE SEQUENCE [LARGE SCALE GENOMIC DNA]</scope>
    <source>
        <strain evidence="4">TYRC17</strain>
    </source>
</reference>
<sequence length="136" mass="14336">MTCWKVAPALAAGNTVVLKPSEMTPFTAVRLAELAIEAGMPPGVFNVIQGNGPVTGDALCRHPFVAKVTFTGSTVTGRTIMGACAETGPKPVTLELVARARNWCLRTFRILIAPPKPLPPRLPATPGKCALQARGY</sequence>
<dbReference type="Proteomes" id="UP000289555">
    <property type="component" value="Chromosome"/>
</dbReference>
<gene>
    <name evidence="3" type="ORF">HORIV_63970</name>
</gene>
<dbReference type="InterPro" id="IPR016161">
    <property type="entry name" value="Ald_DH/histidinol_DH"/>
</dbReference>
<dbReference type="EMBL" id="AP019416">
    <property type="protein sequence ID" value="BBI53976.1"/>
    <property type="molecule type" value="Genomic_DNA"/>
</dbReference>
<keyword evidence="4" id="KW-1185">Reference proteome</keyword>
<proteinExistence type="predicted"/>
<dbReference type="InterPro" id="IPR015590">
    <property type="entry name" value="Aldehyde_DH_dom"/>
</dbReference>
<dbReference type="SUPFAM" id="SSF53720">
    <property type="entry name" value="ALDH-like"/>
    <property type="match status" value="1"/>
</dbReference>
<protein>
    <recommendedName>
        <fullName evidence="2">Aldehyde dehydrogenase domain-containing protein</fullName>
    </recommendedName>
</protein>
<dbReference type="Gene3D" id="3.40.605.10">
    <property type="entry name" value="Aldehyde Dehydrogenase, Chain A, domain 1"/>
    <property type="match status" value="1"/>
</dbReference>
<keyword evidence="1" id="KW-0560">Oxidoreductase</keyword>
<evidence type="ECO:0000313" key="3">
    <source>
        <dbReference type="EMBL" id="BBI53976.1"/>
    </source>
</evidence>
<feature type="domain" description="Aldehyde dehydrogenase" evidence="2">
    <location>
        <begin position="1"/>
        <end position="98"/>
    </location>
</feature>
<evidence type="ECO:0000313" key="4">
    <source>
        <dbReference type="Proteomes" id="UP000289555"/>
    </source>
</evidence>
<dbReference type="Pfam" id="PF00171">
    <property type="entry name" value="Aldedh"/>
    <property type="match status" value="1"/>
</dbReference>
<accession>A0ABN5X4G3</accession>
<organism evidence="3 4">
    <name type="scientific">Vreelandella olivaria</name>
    <dbReference type="NCBI Taxonomy" id="390919"/>
    <lineage>
        <taxon>Bacteria</taxon>
        <taxon>Pseudomonadati</taxon>
        <taxon>Pseudomonadota</taxon>
        <taxon>Gammaproteobacteria</taxon>
        <taxon>Oceanospirillales</taxon>
        <taxon>Halomonadaceae</taxon>
        <taxon>Vreelandella</taxon>
    </lineage>
</organism>
<dbReference type="InterPro" id="IPR016162">
    <property type="entry name" value="Ald_DH_N"/>
</dbReference>